<proteinExistence type="predicted"/>
<gene>
    <name evidence="1" type="ORF">GBAR_LOCUS2649</name>
</gene>
<name>A0AA35W761_GEOBA</name>
<dbReference type="AlphaFoldDB" id="A0AA35W761"/>
<reference evidence="1" key="1">
    <citation type="submission" date="2023-03" db="EMBL/GenBank/DDBJ databases">
        <authorList>
            <person name="Steffen K."/>
            <person name="Cardenas P."/>
        </authorList>
    </citation>
    <scope>NUCLEOTIDE SEQUENCE</scope>
</reference>
<dbReference type="SUPFAM" id="SSF56091">
    <property type="entry name" value="DNA ligase/mRNA capping enzyme, catalytic domain"/>
    <property type="match status" value="1"/>
</dbReference>
<comment type="caution">
    <text evidence="1">The sequence shown here is derived from an EMBL/GenBank/DDBJ whole genome shotgun (WGS) entry which is preliminary data.</text>
</comment>
<protein>
    <submittedName>
        <fullName evidence="1">Uncharacterized protein</fullName>
    </submittedName>
</protein>
<sequence length="76" mass="8415">MERHEVVKKYPRTPHLPFSPGVQSDDVVIGEAELGSLPLLSEETVLTEKLDGANCSIYRGTVTNMLCYSSQGRTVY</sequence>
<evidence type="ECO:0000313" key="1">
    <source>
        <dbReference type="EMBL" id="CAI7999206.1"/>
    </source>
</evidence>
<evidence type="ECO:0000313" key="2">
    <source>
        <dbReference type="Proteomes" id="UP001174909"/>
    </source>
</evidence>
<dbReference type="EMBL" id="CASHTH010000365">
    <property type="protein sequence ID" value="CAI7999206.1"/>
    <property type="molecule type" value="Genomic_DNA"/>
</dbReference>
<dbReference type="Proteomes" id="UP001174909">
    <property type="component" value="Unassembled WGS sequence"/>
</dbReference>
<accession>A0AA35W761</accession>
<keyword evidence="2" id="KW-1185">Reference proteome</keyword>
<organism evidence="1 2">
    <name type="scientific">Geodia barretti</name>
    <name type="common">Barrett's horny sponge</name>
    <dbReference type="NCBI Taxonomy" id="519541"/>
    <lineage>
        <taxon>Eukaryota</taxon>
        <taxon>Metazoa</taxon>
        <taxon>Porifera</taxon>
        <taxon>Demospongiae</taxon>
        <taxon>Heteroscleromorpha</taxon>
        <taxon>Tetractinellida</taxon>
        <taxon>Astrophorina</taxon>
        <taxon>Geodiidae</taxon>
        <taxon>Geodia</taxon>
    </lineage>
</organism>